<sequence>MQKRVGQYLMDAIRSVGVDKVFGVPGDFNLTFLDDIINRDDMEWIGNTNELNASYAADGYARIKGISAMVTTFGVGELSAVNGIAGAYAERVPVIAITGAPTREVERAGKYVHHSLGEGTFDDYRKMYKPITTAQGYITPENAQTEIPRLINAAINEKRPVHIHLPIDVAAVNIEVQTPYQYTAPVKQDVDSYIDIIENKLKNAKQPLIITGHEINSFGLHDKLEQFVNQTHIPVAQLSLGKGAFNEENQYYMGIYDGKIADEQIKAYVDHSDVILNIGAKLTDSATAGFSYKFNLENVIMINHHHFKVDELRDEEVRLADLLDSLLEIDYTADVSYPRYQLTNETVELSDEPLKQSTYFKLMQQFIQPKDVILAEQGTSFFGAYDLLFSKDNTFIGQPLWGSIGYTLPATLGTQIADKQRRNVLLIGDGSLQLTVQALSTIIREDLKPVIFVINNDGYTVERKIHGESAPYNDIKMWDYKQLPFVFGMKDTEVKIHDVTTSNALATALNEINQTPNMMHFVEVHMDVHDAPEKLDAIGKAFAQQNG</sequence>
<keyword evidence="11" id="KW-0456">Lyase</keyword>
<feature type="domain" description="Thiamine pyrophosphate enzyme TPP-binding" evidence="15">
    <location>
        <begin position="387"/>
        <end position="513"/>
    </location>
</feature>
<dbReference type="InterPro" id="IPR011766">
    <property type="entry name" value="TPP_enzyme_TPP-bd"/>
</dbReference>
<evidence type="ECO:0000256" key="12">
    <source>
        <dbReference type="PIRSR" id="PIRSR036565-2"/>
    </source>
</evidence>
<dbReference type="Gene3D" id="3.40.50.1220">
    <property type="entry name" value="TPP-binding domain"/>
    <property type="match status" value="1"/>
</dbReference>
<keyword evidence="8" id="KW-0210">Decarboxylase</keyword>
<comment type="cofactor">
    <cofactor evidence="12">
        <name>Mg(2+)</name>
        <dbReference type="ChEBI" id="CHEBI:18420"/>
    </cofactor>
    <text evidence="12">Binds 1 Mg(2+) per subunit.</text>
</comment>
<evidence type="ECO:0000259" key="14">
    <source>
        <dbReference type="Pfam" id="PF00205"/>
    </source>
</evidence>
<dbReference type="InterPro" id="IPR047214">
    <property type="entry name" value="TPP_PDC_IPDC"/>
</dbReference>
<dbReference type="Pfam" id="PF00205">
    <property type="entry name" value="TPP_enzyme_M"/>
    <property type="match status" value="1"/>
</dbReference>
<dbReference type="InterPro" id="IPR012000">
    <property type="entry name" value="Thiamin_PyroP_enz_cen_dom"/>
</dbReference>
<feature type="binding site" evidence="12">
    <location>
        <position position="429"/>
    </location>
    <ligand>
        <name>Mg(2+)</name>
        <dbReference type="ChEBI" id="CHEBI:18420"/>
    </ligand>
</feature>
<dbReference type="SUPFAM" id="SSF52518">
    <property type="entry name" value="Thiamin diphosphate-binding fold (THDP-binding)"/>
    <property type="match status" value="2"/>
</dbReference>
<evidence type="ECO:0000256" key="9">
    <source>
        <dbReference type="ARBA" id="ARBA00022842"/>
    </source>
</evidence>
<dbReference type="PATRIC" id="fig|74704.6.peg.1260"/>
<evidence type="ECO:0000256" key="4">
    <source>
        <dbReference type="ARBA" id="ARBA00007812"/>
    </source>
</evidence>
<keyword evidence="9 12" id="KW-0460">Magnesium</keyword>
<dbReference type="InterPro" id="IPR029035">
    <property type="entry name" value="DHS-like_NAD/FAD-binding_dom"/>
</dbReference>
<dbReference type="GO" id="GO:0005829">
    <property type="term" value="C:cytosol"/>
    <property type="evidence" value="ECO:0007669"/>
    <property type="project" value="TreeGrafter"/>
</dbReference>
<dbReference type="CDD" id="cd02005">
    <property type="entry name" value="TPP_PDC_IPDC"/>
    <property type="match status" value="1"/>
</dbReference>
<dbReference type="Gene3D" id="3.40.50.970">
    <property type="match status" value="2"/>
</dbReference>
<protein>
    <recommendedName>
        <fullName evidence="5">Alpha-keto-acid decarboxylase</fullName>
    </recommendedName>
</protein>
<evidence type="ECO:0000256" key="2">
    <source>
        <dbReference type="ARBA" id="ARBA00001964"/>
    </source>
</evidence>
<dbReference type="GO" id="GO:0004737">
    <property type="term" value="F:pyruvate decarboxylase activity"/>
    <property type="evidence" value="ECO:0007669"/>
    <property type="project" value="TreeGrafter"/>
</dbReference>
<feature type="binding site" evidence="12">
    <location>
        <position position="458"/>
    </location>
    <ligand>
        <name>Mg(2+)</name>
        <dbReference type="ChEBI" id="CHEBI:18420"/>
    </ligand>
</feature>
<dbReference type="FunFam" id="3.40.50.970:FF:000019">
    <property type="entry name" value="Pyruvate decarboxylase isozyme"/>
    <property type="match status" value="1"/>
</dbReference>
<comment type="cofactor">
    <cofactor evidence="1">
        <name>a metal cation</name>
        <dbReference type="ChEBI" id="CHEBI:25213"/>
    </cofactor>
</comment>
<dbReference type="InterPro" id="IPR012110">
    <property type="entry name" value="PDC/IPDC-like"/>
</dbReference>
<dbReference type="EMBL" id="LAKJ01000002">
    <property type="protein sequence ID" value="KKI65269.1"/>
    <property type="molecule type" value="Genomic_DNA"/>
</dbReference>
<comment type="cofactor">
    <cofactor evidence="2">
        <name>thiamine diphosphate</name>
        <dbReference type="ChEBI" id="CHEBI:58937"/>
    </cofactor>
</comment>
<dbReference type="InterPro" id="IPR047213">
    <property type="entry name" value="TPP_PYR_PDC_IPDC-like"/>
</dbReference>
<evidence type="ECO:0000256" key="13">
    <source>
        <dbReference type="RuleBase" id="RU362132"/>
    </source>
</evidence>
<comment type="similarity">
    <text evidence="4 13">Belongs to the TPP enzyme family.</text>
</comment>
<evidence type="ECO:0000259" key="15">
    <source>
        <dbReference type="Pfam" id="PF02775"/>
    </source>
</evidence>
<evidence type="ECO:0000256" key="3">
    <source>
        <dbReference type="ARBA" id="ARBA00002938"/>
    </source>
</evidence>
<dbReference type="InterPro" id="IPR012001">
    <property type="entry name" value="Thiamin_PyroP_enz_TPP-bd_dom"/>
</dbReference>
<feature type="domain" description="Thiamine pyrophosphate enzyme central" evidence="14">
    <location>
        <begin position="200"/>
        <end position="319"/>
    </location>
</feature>
<dbReference type="Pfam" id="PF02776">
    <property type="entry name" value="TPP_enzyme_N"/>
    <property type="match status" value="1"/>
</dbReference>
<evidence type="ECO:0000313" key="17">
    <source>
        <dbReference type="EMBL" id="KKI65269.1"/>
    </source>
</evidence>
<keyword evidence="7 12" id="KW-0479">Metal-binding</keyword>
<gene>
    <name evidence="17" type="ORF">UF66_1226</name>
</gene>
<comment type="caution">
    <text evidence="17">The sequence shown here is derived from an EMBL/GenBank/DDBJ whole genome shotgun (WGS) entry which is preliminary data.</text>
</comment>
<dbReference type="SUPFAM" id="SSF52467">
    <property type="entry name" value="DHS-like NAD/FAD-binding domain"/>
    <property type="match status" value="1"/>
</dbReference>
<keyword evidence="6" id="KW-0474">Menaquinone biosynthesis</keyword>
<feature type="binding site" evidence="12">
    <location>
        <position position="456"/>
    </location>
    <ligand>
        <name>Mg(2+)</name>
        <dbReference type="ChEBI" id="CHEBI:18420"/>
    </ligand>
</feature>
<dbReference type="PANTHER" id="PTHR43452:SF30">
    <property type="entry name" value="PYRUVATE DECARBOXYLASE ISOZYME 1-RELATED"/>
    <property type="match status" value="1"/>
</dbReference>
<evidence type="ECO:0000256" key="7">
    <source>
        <dbReference type="ARBA" id="ARBA00022723"/>
    </source>
</evidence>
<evidence type="ECO:0000256" key="10">
    <source>
        <dbReference type="ARBA" id="ARBA00023052"/>
    </source>
</evidence>
<proteinExistence type="inferred from homology"/>
<evidence type="ECO:0000256" key="6">
    <source>
        <dbReference type="ARBA" id="ARBA00022428"/>
    </source>
</evidence>
<evidence type="ECO:0000256" key="11">
    <source>
        <dbReference type="ARBA" id="ARBA00023239"/>
    </source>
</evidence>
<feature type="domain" description="Thiamine pyrophosphate enzyme N-terminal TPP-binding" evidence="16">
    <location>
        <begin position="4"/>
        <end position="107"/>
    </location>
</feature>
<reference evidence="17 18" key="1">
    <citation type="submission" date="2015-03" db="EMBL/GenBank/DDBJ databases">
        <title>Genome Assembly of Staphylococcus cohnii subsp. cohnii strain G22B2.</title>
        <authorList>
            <person name="Nair G."/>
            <person name="Kaur G."/>
            <person name="Khatri I."/>
            <person name="Singh N.K."/>
            <person name="Sathyabama S."/>
            <person name="Maurya S.K."/>
            <person name="Subramanian S."/>
            <person name="Agrewala J.N."/>
            <person name="Mayilraj S."/>
        </authorList>
    </citation>
    <scope>NUCLEOTIDE SEQUENCE [LARGE SCALE GENOMIC DNA]</scope>
    <source>
        <strain evidence="17 18">G22B2</strain>
    </source>
</reference>
<organism evidence="17 18">
    <name type="scientific">Staphylococcus cohnii subsp. cohnii</name>
    <dbReference type="NCBI Taxonomy" id="74704"/>
    <lineage>
        <taxon>Bacteria</taxon>
        <taxon>Bacillati</taxon>
        <taxon>Bacillota</taxon>
        <taxon>Bacilli</taxon>
        <taxon>Bacillales</taxon>
        <taxon>Staphylococcaceae</taxon>
        <taxon>Staphylococcus</taxon>
        <taxon>Staphylococcus cohnii species complex</taxon>
    </lineage>
</organism>
<dbReference type="CDD" id="cd07038">
    <property type="entry name" value="TPP_PYR_PDC_IPDC_like"/>
    <property type="match status" value="1"/>
</dbReference>
<evidence type="ECO:0000256" key="5">
    <source>
        <dbReference type="ARBA" id="ARBA00020054"/>
    </source>
</evidence>
<evidence type="ECO:0000256" key="8">
    <source>
        <dbReference type="ARBA" id="ARBA00022793"/>
    </source>
</evidence>
<dbReference type="AlphaFoldDB" id="A0A0M2P3E5"/>
<dbReference type="PIRSF" id="PIRSF036565">
    <property type="entry name" value="Pyruvt_ip_decrb"/>
    <property type="match status" value="1"/>
</dbReference>
<dbReference type="PANTHER" id="PTHR43452">
    <property type="entry name" value="PYRUVATE DECARBOXYLASE"/>
    <property type="match status" value="1"/>
</dbReference>
<keyword evidence="10 13" id="KW-0786">Thiamine pyrophosphate</keyword>
<dbReference type="GO" id="GO:0030976">
    <property type="term" value="F:thiamine pyrophosphate binding"/>
    <property type="evidence" value="ECO:0007669"/>
    <property type="project" value="InterPro"/>
</dbReference>
<dbReference type="InterPro" id="IPR029061">
    <property type="entry name" value="THDP-binding"/>
</dbReference>
<dbReference type="GO" id="GO:0000287">
    <property type="term" value="F:magnesium ion binding"/>
    <property type="evidence" value="ECO:0007669"/>
    <property type="project" value="InterPro"/>
</dbReference>
<dbReference type="GO" id="GO:0000949">
    <property type="term" value="P:aromatic amino acid family catabolic process to alcohol via Ehrlich pathway"/>
    <property type="evidence" value="ECO:0007669"/>
    <property type="project" value="TreeGrafter"/>
</dbReference>
<accession>A0A0M2P3E5</accession>
<comment type="function">
    <text evidence="3">Decarboxylates branched-chain and aromatic alpha-keto acids to aldehydes.</text>
</comment>
<dbReference type="Pfam" id="PF02775">
    <property type="entry name" value="TPP_enzyme_C"/>
    <property type="match status" value="1"/>
</dbReference>
<evidence type="ECO:0000313" key="18">
    <source>
        <dbReference type="Proteomes" id="UP000034455"/>
    </source>
</evidence>
<evidence type="ECO:0000259" key="16">
    <source>
        <dbReference type="Pfam" id="PF02776"/>
    </source>
</evidence>
<keyword evidence="17" id="KW-0670">Pyruvate</keyword>
<evidence type="ECO:0000256" key="1">
    <source>
        <dbReference type="ARBA" id="ARBA00001920"/>
    </source>
</evidence>
<dbReference type="RefSeq" id="WP_019469145.1">
    <property type="nucleotide sequence ID" value="NZ_LAKJ01000002.1"/>
</dbReference>
<dbReference type="GO" id="GO:0009234">
    <property type="term" value="P:menaquinone biosynthetic process"/>
    <property type="evidence" value="ECO:0007669"/>
    <property type="project" value="UniProtKB-KW"/>
</dbReference>
<name>A0A0M2P3E5_STACC</name>
<dbReference type="Proteomes" id="UP000034455">
    <property type="component" value="Unassembled WGS sequence"/>
</dbReference>
<dbReference type="FunFam" id="3.40.50.970:FF:000024">
    <property type="entry name" value="Pyruvate decarboxylase isozyme"/>
    <property type="match status" value="1"/>
</dbReference>